<proteinExistence type="predicted"/>
<name>A0A4Y9XZY5_9AGAM</name>
<evidence type="ECO:0000256" key="1">
    <source>
        <dbReference type="SAM" id="MobiDB-lite"/>
    </source>
</evidence>
<feature type="region of interest" description="Disordered" evidence="1">
    <location>
        <begin position="60"/>
        <end position="84"/>
    </location>
</feature>
<evidence type="ECO:0000313" key="2">
    <source>
        <dbReference type="EMBL" id="TFY55655.1"/>
    </source>
</evidence>
<feature type="compositionally biased region" description="Basic and acidic residues" evidence="1">
    <location>
        <begin position="198"/>
        <end position="227"/>
    </location>
</feature>
<dbReference type="GO" id="GO:0003729">
    <property type="term" value="F:mRNA binding"/>
    <property type="evidence" value="ECO:0007669"/>
    <property type="project" value="InterPro"/>
</dbReference>
<comment type="caution">
    <text evidence="2">The sequence shown here is derived from an EMBL/GenBank/DDBJ whole genome shotgun (WGS) entry which is preliminary data.</text>
</comment>
<gene>
    <name evidence="2" type="ORF">EVG20_g9236</name>
</gene>
<dbReference type="Proteomes" id="UP000298327">
    <property type="component" value="Unassembled WGS sequence"/>
</dbReference>
<dbReference type="AlphaFoldDB" id="A0A4Y9XZY5"/>
<accession>A0A4Y9XZY5</accession>
<feature type="compositionally biased region" description="Basic and acidic residues" evidence="1">
    <location>
        <begin position="355"/>
        <end position="373"/>
    </location>
</feature>
<keyword evidence="3" id="KW-1185">Reference proteome</keyword>
<feature type="compositionally biased region" description="Basic residues" evidence="1">
    <location>
        <begin position="343"/>
        <end position="354"/>
    </location>
</feature>
<feature type="region of interest" description="Disordered" evidence="1">
    <location>
        <begin position="198"/>
        <end position="387"/>
    </location>
</feature>
<reference evidence="2 3" key="1">
    <citation type="submission" date="2019-02" db="EMBL/GenBank/DDBJ databases">
        <title>Genome sequencing of the rare red list fungi Dentipellis fragilis.</title>
        <authorList>
            <person name="Buettner E."/>
            <person name="Kellner H."/>
        </authorList>
    </citation>
    <scope>NUCLEOTIDE SEQUENCE [LARGE SCALE GENOMIC DNA]</scope>
    <source>
        <strain evidence="2 3">DSM 105465</strain>
    </source>
</reference>
<feature type="compositionally biased region" description="Basic and acidic residues" evidence="1">
    <location>
        <begin position="327"/>
        <end position="342"/>
    </location>
</feature>
<evidence type="ECO:0000313" key="3">
    <source>
        <dbReference type="Proteomes" id="UP000298327"/>
    </source>
</evidence>
<feature type="compositionally biased region" description="Acidic residues" evidence="1">
    <location>
        <begin position="71"/>
        <end position="83"/>
    </location>
</feature>
<dbReference type="EMBL" id="SEOQ01000896">
    <property type="protein sequence ID" value="TFY55655.1"/>
    <property type="molecule type" value="Genomic_DNA"/>
</dbReference>
<organism evidence="2 3">
    <name type="scientific">Dentipellis fragilis</name>
    <dbReference type="NCBI Taxonomy" id="205917"/>
    <lineage>
        <taxon>Eukaryota</taxon>
        <taxon>Fungi</taxon>
        <taxon>Dikarya</taxon>
        <taxon>Basidiomycota</taxon>
        <taxon>Agaricomycotina</taxon>
        <taxon>Agaricomycetes</taxon>
        <taxon>Russulales</taxon>
        <taxon>Hericiaceae</taxon>
        <taxon>Dentipellis</taxon>
    </lineage>
</organism>
<feature type="compositionally biased region" description="Basic and acidic residues" evidence="1">
    <location>
        <begin position="285"/>
        <end position="298"/>
    </location>
</feature>
<dbReference type="OrthoDB" id="422106at2759"/>
<dbReference type="InterPro" id="IPR019416">
    <property type="entry name" value="NCBP3"/>
</dbReference>
<protein>
    <recommendedName>
        <fullName evidence="4">Chromatin target of PRMT1 protein C-terminal domain-containing protein</fullName>
    </recommendedName>
</protein>
<dbReference type="Pfam" id="PF10309">
    <property type="entry name" value="NCBP3"/>
    <property type="match status" value="1"/>
</dbReference>
<evidence type="ECO:0008006" key="4">
    <source>
        <dbReference type="Google" id="ProtNLM"/>
    </source>
</evidence>
<dbReference type="GO" id="GO:0000340">
    <property type="term" value="F:RNA 7-methylguanosine cap binding"/>
    <property type="evidence" value="ECO:0007669"/>
    <property type="project" value="InterPro"/>
</dbReference>
<dbReference type="STRING" id="205917.A0A4Y9XZY5"/>
<sequence length="387" mass="43871">MDNAVILDEEVVDVNPEEVTLSYDEIAYEDQVPVAETSGPSLADRISQAKLYLLPESSAARAGKRKRNDDEATADIEDEDMTEDTARRNNAVLLTGSPISHLPTARIFAYATHFDAHPMGLEWVDDTTCVLVFESPADARIAANLLHKTTDEANDEEGFVHAKSIPMTFWPPEERISASLGKGEGLKGTIRMRWATHGDVKKRGARKESEFYRKHGLDAGRESERPRTSLLDTLDDGATQPKRRRRDDDHDASAYVKAQLDDEIDEFLREDPETEEAPPSPPSKMRSDHMGTDGRTLLERTSAIRAHPEESLATRITAALPRRARRSDREERWSKEPSDEPRPRRRERGGRRRQGKEGERERRTEPRPRKTQEELDAELDAFLNDRS</sequence>